<feature type="domain" description="Response regulatory" evidence="6">
    <location>
        <begin position="4"/>
        <end position="119"/>
    </location>
</feature>
<dbReference type="InterPro" id="IPR036388">
    <property type="entry name" value="WH-like_DNA-bd_sf"/>
</dbReference>
<dbReference type="SMART" id="SM00421">
    <property type="entry name" value="HTH_LUXR"/>
    <property type="match status" value="1"/>
</dbReference>
<dbReference type="InterPro" id="IPR001789">
    <property type="entry name" value="Sig_transdc_resp-reg_receiver"/>
</dbReference>
<evidence type="ECO:0000313" key="8">
    <source>
        <dbReference type="Proteomes" id="UP000319949"/>
    </source>
</evidence>
<protein>
    <submittedName>
        <fullName evidence="7">LuxR family two component transcriptional regulator</fullName>
    </submittedName>
</protein>
<dbReference type="PANTHER" id="PTHR44688:SF16">
    <property type="entry name" value="DNA-BINDING TRANSCRIPTIONAL ACTIVATOR DEVR_DOSR"/>
    <property type="match status" value="1"/>
</dbReference>
<evidence type="ECO:0000256" key="4">
    <source>
        <dbReference type="PROSITE-ProRule" id="PRU00169"/>
    </source>
</evidence>
<keyword evidence="4" id="KW-0597">Phosphoprotein</keyword>
<dbReference type="PANTHER" id="PTHR44688">
    <property type="entry name" value="DNA-BINDING TRANSCRIPTIONAL ACTIVATOR DEVR_DOSR"/>
    <property type="match status" value="1"/>
</dbReference>
<evidence type="ECO:0000313" key="7">
    <source>
        <dbReference type="EMBL" id="TWB04612.1"/>
    </source>
</evidence>
<dbReference type="Gene3D" id="3.40.50.2300">
    <property type="match status" value="1"/>
</dbReference>
<dbReference type="AlphaFoldDB" id="A0A560E5F8"/>
<evidence type="ECO:0000259" key="5">
    <source>
        <dbReference type="PROSITE" id="PS50043"/>
    </source>
</evidence>
<gene>
    <name evidence="7" type="ORF">FBZ96_1021092</name>
</gene>
<dbReference type="InterPro" id="IPR000792">
    <property type="entry name" value="Tscrpt_reg_LuxR_C"/>
</dbReference>
<dbReference type="PROSITE" id="PS50043">
    <property type="entry name" value="HTH_LUXR_2"/>
    <property type="match status" value="1"/>
</dbReference>
<proteinExistence type="predicted"/>
<dbReference type="GO" id="GO:0006355">
    <property type="term" value="P:regulation of DNA-templated transcription"/>
    <property type="evidence" value="ECO:0007669"/>
    <property type="project" value="InterPro"/>
</dbReference>
<evidence type="ECO:0000256" key="1">
    <source>
        <dbReference type="ARBA" id="ARBA00023015"/>
    </source>
</evidence>
<dbReference type="Pfam" id="PF00072">
    <property type="entry name" value="Response_reg"/>
    <property type="match status" value="1"/>
</dbReference>
<organism evidence="7 8">
    <name type="scientific">Bradyrhizobium stylosanthis</name>
    <dbReference type="NCBI Taxonomy" id="1803665"/>
    <lineage>
        <taxon>Bacteria</taxon>
        <taxon>Pseudomonadati</taxon>
        <taxon>Pseudomonadota</taxon>
        <taxon>Alphaproteobacteria</taxon>
        <taxon>Hyphomicrobiales</taxon>
        <taxon>Nitrobacteraceae</taxon>
        <taxon>Bradyrhizobium</taxon>
    </lineage>
</organism>
<dbReference type="EMBL" id="VITK01000002">
    <property type="protein sequence ID" value="TWB04612.1"/>
    <property type="molecule type" value="Genomic_DNA"/>
</dbReference>
<comment type="caution">
    <text evidence="7">The sequence shown here is derived from an EMBL/GenBank/DDBJ whole genome shotgun (WGS) entry which is preliminary data.</text>
</comment>
<dbReference type="Pfam" id="PF00196">
    <property type="entry name" value="GerE"/>
    <property type="match status" value="1"/>
</dbReference>
<evidence type="ECO:0000256" key="2">
    <source>
        <dbReference type="ARBA" id="ARBA00023125"/>
    </source>
</evidence>
<dbReference type="Proteomes" id="UP000319949">
    <property type="component" value="Unassembled WGS sequence"/>
</dbReference>
<accession>A0A560E5F8</accession>
<dbReference type="SMART" id="SM00448">
    <property type="entry name" value="REC"/>
    <property type="match status" value="1"/>
</dbReference>
<dbReference type="PRINTS" id="PR00038">
    <property type="entry name" value="HTHLUXR"/>
</dbReference>
<feature type="domain" description="HTH luxR-type" evidence="5">
    <location>
        <begin position="135"/>
        <end position="200"/>
    </location>
</feature>
<evidence type="ECO:0000256" key="3">
    <source>
        <dbReference type="ARBA" id="ARBA00023163"/>
    </source>
</evidence>
<dbReference type="PROSITE" id="PS50110">
    <property type="entry name" value="RESPONSE_REGULATORY"/>
    <property type="match status" value="1"/>
</dbReference>
<dbReference type="RefSeq" id="WP_186467322.1">
    <property type="nucleotide sequence ID" value="NZ_VITK01000002.1"/>
</dbReference>
<reference evidence="7 8" key="1">
    <citation type="submission" date="2019-06" db="EMBL/GenBank/DDBJ databases">
        <title>Genomic Encyclopedia of Type Strains, Phase IV (KMG-V): Genome sequencing to study the core and pangenomes of soil and plant-associated prokaryotes.</title>
        <authorList>
            <person name="Whitman W."/>
        </authorList>
    </citation>
    <scope>NUCLEOTIDE SEQUENCE [LARGE SCALE GENOMIC DNA]</scope>
    <source>
        <strain evidence="7 8">BR 510</strain>
    </source>
</reference>
<dbReference type="GO" id="GO:0003677">
    <property type="term" value="F:DNA binding"/>
    <property type="evidence" value="ECO:0007669"/>
    <property type="project" value="UniProtKB-KW"/>
</dbReference>
<dbReference type="CDD" id="cd17537">
    <property type="entry name" value="REC_FixJ"/>
    <property type="match status" value="1"/>
</dbReference>
<keyword evidence="8" id="KW-1185">Reference proteome</keyword>
<dbReference type="SUPFAM" id="SSF52172">
    <property type="entry name" value="CheY-like"/>
    <property type="match status" value="1"/>
</dbReference>
<name>A0A560E5F8_9BRAD</name>
<keyword evidence="2" id="KW-0238">DNA-binding</keyword>
<dbReference type="CDD" id="cd06170">
    <property type="entry name" value="LuxR_C_like"/>
    <property type="match status" value="1"/>
</dbReference>
<dbReference type="STRING" id="1803665.GCA_001641335_01440"/>
<feature type="modified residue" description="4-aspartylphosphate" evidence="4">
    <location>
        <position position="54"/>
    </location>
</feature>
<dbReference type="Gene3D" id="1.10.10.10">
    <property type="entry name" value="Winged helix-like DNA-binding domain superfamily/Winged helix DNA-binding domain"/>
    <property type="match status" value="1"/>
</dbReference>
<keyword evidence="1" id="KW-0805">Transcription regulation</keyword>
<evidence type="ECO:0000259" key="6">
    <source>
        <dbReference type="PROSITE" id="PS50110"/>
    </source>
</evidence>
<dbReference type="GO" id="GO:0000160">
    <property type="term" value="P:phosphorelay signal transduction system"/>
    <property type="evidence" value="ECO:0007669"/>
    <property type="project" value="InterPro"/>
</dbReference>
<sequence>MSGLVHVVDDDASFRTAIERRLKLAGYEVATYASAQDLLDAAPDDTRPGCILLDVRIPGLSGPELQSRLIAAGSNLPIIFLTGHADTPTTVQAIKAGAEDFLTKPVSSELLLDAIARALVRQDAARSQRGRLDGFRVHLATLTQRERQVFDLIVRGKINKQIAYELGTTERTVKAHRHQVMEKMQVHSLAELVSIAERLGMLDSNGG</sequence>
<dbReference type="InterPro" id="IPR011006">
    <property type="entry name" value="CheY-like_superfamily"/>
</dbReference>
<keyword evidence="3" id="KW-0804">Transcription</keyword>